<dbReference type="Proteomes" id="UP000235145">
    <property type="component" value="Unassembled WGS sequence"/>
</dbReference>
<sequence>MLLAQFSQLRPAAMANSMGPRMPMYPPSGPGTGQLLFYGQPPTAMLPHQAGFSYQQRLVPRMRPGGAPMSNFFLPVAAQQGQQGQRLGGIGRGRMYRFQEDEAFLKVE</sequence>
<accession>A0A9R1USE2</accession>
<reference evidence="1 2" key="1">
    <citation type="journal article" date="2017" name="Nat. Commun.">
        <title>Genome assembly with in vitro proximity ligation data and whole-genome triplication in lettuce.</title>
        <authorList>
            <person name="Reyes-Chin-Wo S."/>
            <person name="Wang Z."/>
            <person name="Yang X."/>
            <person name="Kozik A."/>
            <person name="Arikit S."/>
            <person name="Song C."/>
            <person name="Xia L."/>
            <person name="Froenicke L."/>
            <person name="Lavelle D.O."/>
            <person name="Truco M.J."/>
            <person name="Xia R."/>
            <person name="Zhu S."/>
            <person name="Xu C."/>
            <person name="Xu H."/>
            <person name="Xu X."/>
            <person name="Cox K."/>
            <person name="Korf I."/>
            <person name="Meyers B.C."/>
            <person name="Michelmore R.W."/>
        </authorList>
    </citation>
    <scope>NUCLEOTIDE SEQUENCE [LARGE SCALE GENOMIC DNA]</scope>
    <source>
        <strain evidence="2">cv. Salinas</strain>
        <tissue evidence="1">Seedlings</tissue>
    </source>
</reference>
<dbReference type="EMBL" id="NBSK02000008">
    <property type="protein sequence ID" value="KAJ0191996.1"/>
    <property type="molecule type" value="Genomic_DNA"/>
</dbReference>
<proteinExistence type="predicted"/>
<gene>
    <name evidence="1" type="ORF">LSAT_V11C800445130</name>
</gene>
<dbReference type="AlphaFoldDB" id="A0A9R1USE2"/>
<comment type="caution">
    <text evidence="1">The sequence shown here is derived from an EMBL/GenBank/DDBJ whole genome shotgun (WGS) entry which is preliminary data.</text>
</comment>
<keyword evidence="2" id="KW-1185">Reference proteome</keyword>
<evidence type="ECO:0000313" key="1">
    <source>
        <dbReference type="EMBL" id="KAJ0191996.1"/>
    </source>
</evidence>
<evidence type="ECO:0000313" key="2">
    <source>
        <dbReference type="Proteomes" id="UP000235145"/>
    </source>
</evidence>
<name>A0A9R1USE2_LACSA</name>
<organism evidence="1 2">
    <name type="scientific">Lactuca sativa</name>
    <name type="common">Garden lettuce</name>
    <dbReference type="NCBI Taxonomy" id="4236"/>
    <lineage>
        <taxon>Eukaryota</taxon>
        <taxon>Viridiplantae</taxon>
        <taxon>Streptophyta</taxon>
        <taxon>Embryophyta</taxon>
        <taxon>Tracheophyta</taxon>
        <taxon>Spermatophyta</taxon>
        <taxon>Magnoliopsida</taxon>
        <taxon>eudicotyledons</taxon>
        <taxon>Gunneridae</taxon>
        <taxon>Pentapetalae</taxon>
        <taxon>asterids</taxon>
        <taxon>campanulids</taxon>
        <taxon>Asterales</taxon>
        <taxon>Asteraceae</taxon>
        <taxon>Cichorioideae</taxon>
        <taxon>Cichorieae</taxon>
        <taxon>Lactucinae</taxon>
        <taxon>Lactuca</taxon>
    </lineage>
</organism>
<protein>
    <submittedName>
        <fullName evidence="1">Uncharacterized protein</fullName>
    </submittedName>
</protein>